<organism evidence="2 3">
    <name type="scientific">Amnibacterium flavum</name>
    <dbReference type="NCBI Taxonomy" id="2173173"/>
    <lineage>
        <taxon>Bacteria</taxon>
        <taxon>Bacillati</taxon>
        <taxon>Actinomycetota</taxon>
        <taxon>Actinomycetes</taxon>
        <taxon>Micrococcales</taxon>
        <taxon>Microbacteriaceae</taxon>
        <taxon>Amnibacterium</taxon>
    </lineage>
</organism>
<dbReference type="Pfam" id="PF05345">
    <property type="entry name" value="He_PIG"/>
    <property type="match status" value="1"/>
</dbReference>
<accession>A0A2V1HSV3</accession>
<dbReference type="Pfam" id="PF00240">
    <property type="entry name" value="ubiquitin"/>
    <property type="match status" value="2"/>
</dbReference>
<protein>
    <recommendedName>
        <fullName evidence="1">Ubiquitin-like domain-containing protein</fullName>
    </recommendedName>
</protein>
<dbReference type="SUPFAM" id="SSF54236">
    <property type="entry name" value="Ubiquitin-like"/>
    <property type="match status" value="2"/>
</dbReference>
<gene>
    <name evidence="2" type="ORF">DDQ50_04050</name>
</gene>
<feature type="domain" description="Ubiquitin-like" evidence="1">
    <location>
        <begin position="30"/>
        <end position="96"/>
    </location>
</feature>
<sequence>MDDRVKNRGLFGVVVGVVVALLGAGPVAAMTIYVDPPSGSRLALDAEPSDSIENIRAKIQDDIGVVPEEQVLSFQGRTLEDGRTLSDYNIQRNSVLQREFVSGSGVMPLYVQIPSGAILTLSVAASDSVETVRALIQSQIGVPGEAQTLNFAGGTLENGFALADYNVQAGDTVVLTLPAPQWPDATIGAGRVGVPYLATLSVTGFSPSYSVIDGTLPSGLTLDPATGAISGTPTIPASVRFTVQVVTLSGTLTRTLTLDVAASCSEADSPAAADRLAATGGTADQLLPLLVSLLLTGSAMVTVDAATRHRGRRRES</sequence>
<dbReference type="AlphaFoldDB" id="A0A2V1HSV3"/>
<evidence type="ECO:0000259" key="1">
    <source>
        <dbReference type="PROSITE" id="PS50053"/>
    </source>
</evidence>
<evidence type="ECO:0000313" key="2">
    <source>
        <dbReference type="EMBL" id="PVZ95663.1"/>
    </source>
</evidence>
<dbReference type="PANTHER" id="PTHR10666">
    <property type="entry name" value="UBIQUITIN"/>
    <property type="match status" value="1"/>
</dbReference>
<evidence type="ECO:0000313" key="3">
    <source>
        <dbReference type="Proteomes" id="UP000244893"/>
    </source>
</evidence>
<comment type="caution">
    <text evidence="2">The sequence shown here is derived from an EMBL/GenBank/DDBJ whole genome shotgun (WGS) entry which is preliminary data.</text>
</comment>
<dbReference type="EMBL" id="QEOP01000001">
    <property type="protein sequence ID" value="PVZ95663.1"/>
    <property type="molecule type" value="Genomic_DNA"/>
</dbReference>
<dbReference type="PRINTS" id="PR00348">
    <property type="entry name" value="UBIQUITIN"/>
</dbReference>
<dbReference type="GO" id="GO:0005975">
    <property type="term" value="P:carbohydrate metabolic process"/>
    <property type="evidence" value="ECO:0007669"/>
    <property type="project" value="UniProtKB-ARBA"/>
</dbReference>
<feature type="domain" description="Ubiquitin-like" evidence="1">
    <location>
        <begin position="107"/>
        <end position="177"/>
    </location>
</feature>
<reference evidence="2 3" key="1">
    <citation type="submission" date="2018-05" db="EMBL/GenBank/DDBJ databases">
        <title>Amnibacterium sp. M8JJ-5, whole genome shotgun sequence.</title>
        <authorList>
            <person name="Tuo L."/>
        </authorList>
    </citation>
    <scope>NUCLEOTIDE SEQUENCE [LARGE SCALE GENOMIC DNA]</scope>
    <source>
        <strain evidence="2 3">M8JJ-5</strain>
    </source>
</reference>
<keyword evidence="3" id="KW-1185">Reference proteome</keyword>
<dbReference type="Proteomes" id="UP000244893">
    <property type="component" value="Unassembled WGS sequence"/>
</dbReference>
<dbReference type="InterPro" id="IPR015919">
    <property type="entry name" value="Cadherin-like_sf"/>
</dbReference>
<dbReference type="InterPro" id="IPR019956">
    <property type="entry name" value="Ubiquitin_dom"/>
</dbReference>
<dbReference type="SMART" id="SM00213">
    <property type="entry name" value="UBQ"/>
    <property type="match status" value="2"/>
</dbReference>
<dbReference type="InterPro" id="IPR000626">
    <property type="entry name" value="Ubiquitin-like_dom"/>
</dbReference>
<dbReference type="InterPro" id="IPR013783">
    <property type="entry name" value="Ig-like_fold"/>
</dbReference>
<dbReference type="GO" id="GO:0016020">
    <property type="term" value="C:membrane"/>
    <property type="evidence" value="ECO:0007669"/>
    <property type="project" value="InterPro"/>
</dbReference>
<dbReference type="Gene3D" id="2.60.40.10">
    <property type="entry name" value="Immunoglobulins"/>
    <property type="match status" value="1"/>
</dbReference>
<dbReference type="SUPFAM" id="SSF49313">
    <property type="entry name" value="Cadherin-like"/>
    <property type="match status" value="1"/>
</dbReference>
<dbReference type="InterPro" id="IPR029071">
    <property type="entry name" value="Ubiquitin-like_domsf"/>
</dbReference>
<dbReference type="GO" id="GO:0005509">
    <property type="term" value="F:calcium ion binding"/>
    <property type="evidence" value="ECO:0007669"/>
    <property type="project" value="InterPro"/>
</dbReference>
<proteinExistence type="predicted"/>
<name>A0A2V1HSV3_9MICO</name>
<dbReference type="InterPro" id="IPR050158">
    <property type="entry name" value="Ubiquitin_ubiquitin-like"/>
</dbReference>
<dbReference type="OrthoDB" id="4991336at2"/>
<dbReference type="Gene3D" id="3.10.20.90">
    <property type="entry name" value="Phosphatidylinositol 3-kinase Catalytic Subunit, Chain A, domain 1"/>
    <property type="match status" value="2"/>
</dbReference>
<dbReference type="PROSITE" id="PS50053">
    <property type="entry name" value="UBIQUITIN_2"/>
    <property type="match status" value="2"/>
</dbReference>